<feature type="domain" description="TATA-binding-like protein" evidence="2">
    <location>
        <begin position="624"/>
        <end position="701"/>
    </location>
</feature>
<dbReference type="SUPFAM" id="SSF52540">
    <property type="entry name" value="P-loop containing nucleoside triphosphate hydrolases"/>
    <property type="match status" value="2"/>
</dbReference>
<keyword evidence="4" id="KW-1185">Reference proteome</keyword>
<reference evidence="3 4" key="1">
    <citation type="journal article" date="2011" name="Appl. Environ. Microbiol.">
        <title>Complete genome sequence of the fish pathogen Flavobacterium branchiophilum.</title>
        <authorList>
            <consortium name="1:IP"/>
            <consortium name="Microbial Evolutionary Genomics,F-75015 Paris"/>
            <consortium name="France 2:CNRS"/>
            <consortium name="URA2171"/>
            <consortium name="F-75015 Paris,France 3:Unite de Virologie et Immunologie Mol."/>
            <consortium name="INRA,78352 Jouy en Josas Cedex"/>
            <consortium name="France. 4:Unite de Mathemathique"/>
            <consortium name="Informatique et Genome,INRA"/>
            <consortium name="78352 Jouy en Josas Cedex"/>
            <consortium name="France. 5:CEA/Genoscope"/>
            <consortium name="Evry"/>
            <consortium name="France"/>
            <person name="Touchon M."/>
            <person name="Barbier P."/>
            <person name="Bernardet J.F."/>
            <person name="Loux V."/>
            <person name="Vacherie B."/>
            <person name="Barbe V."/>
            <person name="Rocha E.P."/>
            <person name="Duchaud E."/>
        </authorList>
    </citation>
    <scope>NUCLEOTIDE SEQUENCE [LARGE SCALE GENOMIC DNA]</scope>
    <source>
        <strain evidence="3 4">FL-15</strain>
    </source>
</reference>
<gene>
    <name evidence="3" type="ordered locus">FBFL15_1745</name>
</gene>
<organism evidence="3 4">
    <name type="scientific">Flavobacterium branchiophilum (strain FL-15)</name>
    <dbReference type="NCBI Taxonomy" id="1034807"/>
    <lineage>
        <taxon>Bacteria</taxon>
        <taxon>Pseudomonadati</taxon>
        <taxon>Bacteroidota</taxon>
        <taxon>Flavobacteriia</taxon>
        <taxon>Flavobacteriales</taxon>
        <taxon>Flavobacteriaceae</taxon>
        <taxon>Flavobacterium</taxon>
    </lineage>
</organism>
<dbReference type="PANTHER" id="PTHR47642:SF5">
    <property type="entry name" value="ATP-DEPENDENT DNA HELICASE"/>
    <property type="match status" value="1"/>
</dbReference>
<dbReference type="InterPro" id="IPR054572">
    <property type="entry name" value="TBP-TOTE"/>
</dbReference>
<dbReference type="Gene3D" id="3.40.50.300">
    <property type="entry name" value="P-loop containing nucleotide triphosphate hydrolases"/>
    <property type="match status" value="2"/>
</dbReference>
<protein>
    <submittedName>
        <fullName evidence="3">Uncharacterized protein</fullName>
    </submittedName>
</protein>
<dbReference type="eggNOG" id="COG0507">
    <property type="taxonomic scope" value="Bacteria"/>
</dbReference>
<dbReference type="AlphaFoldDB" id="G2Z1N1"/>
<name>G2Z1N1_FLABF</name>
<dbReference type="Pfam" id="PF22721">
    <property type="entry name" value="TBP-TOTE"/>
    <property type="match status" value="2"/>
</dbReference>
<dbReference type="InterPro" id="IPR051055">
    <property type="entry name" value="PIF1_helicase"/>
</dbReference>
<proteinExistence type="predicted"/>
<dbReference type="RefSeq" id="WP_014084270.1">
    <property type="nucleotide sequence ID" value="NC_016001.1"/>
</dbReference>
<evidence type="ECO:0000259" key="2">
    <source>
        <dbReference type="Pfam" id="PF22721"/>
    </source>
</evidence>
<dbReference type="Pfam" id="PF13538">
    <property type="entry name" value="UvrD_C_2"/>
    <property type="match status" value="1"/>
</dbReference>
<feature type="domain" description="TATA-binding-like protein" evidence="2">
    <location>
        <begin position="532"/>
        <end position="603"/>
    </location>
</feature>
<dbReference type="KEGG" id="fbr:FBFL15_1745"/>
<evidence type="ECO:0000313" key="3">
    <source>
        <dbReference type="EMBL" id="CCB69805.1"/>
    </source>
</evidence>
<dbReference type="CDD" id="cd17933">
    <property type="entry name" value="DEXSc_RecD-like"/>
    <property type="match status" value="1"/>
</dbReference>
<feature type="domain" description="UvrD-like helicase C-terminal" evidence="1">
    <location>
        <begin position="439"/>
        <end position="485"/>
    </location>
</feature>
<dbReference type="PANTHER" id="PTHR47642">
    <property type="entry name" value="ATP-DEPENDENT DNA HELICASE"/>
    <property type="match status" value="1"/>
</dbReference>
<dbReference type="InterPro" id="IPR027417">
    <property type="entry name" value="P-loop_NTPase"/>
</dbReference>
<dbReference type="Pfam" id="PF13604">
    <property type="entry name" value="AAA_30"/>
    <property type="match status" value="1"/>
</dbReference>
<dbReference type="EMBL" id="FQ859183">
    <property type="protein sequence ID" value="CCB69805.1"/>
    <property type="molecule type" value="Genomic_DNA"/>
</dbReference>
<dbReference type="CDD" id="cd18809">
    <property type="entry name" value="SF1_C_RecD"/>
    <property type="match status" value="1"/>
</dbReference>
<evidence type="ECO:0000313" key="4">
    <source>
        <dbReference type="Proteomes" id="UP000009186"/>
    </source>
</evidence>
<sequence>MSIFNYFHNLKLSEGQSTALTKLEQFINGTNQIFVLKGYAGTGKTTLLAGVTKYLENEKKMFQVMAPTGRASKILKEKTGHGKTIHSSIYNLEKIDFKNQKEVIEKQSFLYSFPIRELECETILIVDESSMISSRENKQELFSFGTNILLQDLLTYSKVKTTNNKIIFVGDPAQLPPVGDNKSWVFFKELFQKKGLSYEDYELTEVKRQKDNLILKNAGVFRDCIHSENPTTLELYSDTESFIKIKPEEAIDTYVSLSPIPEVDSSVIICYSNKQCYDNNIAIRNRIFPNNPKVCPGDIIQIIHNNYRTYGIDIMNGDFAKILKVSEEIVKLTAPVWNEKNGTAKAEKIQVTNTFRKVTIRINNIEIEAMVFDDLLHSIDRDLSVLQMKSLYINFIMRFDEIQNEREKKGLVKHKKYSQEFSDMLVNDKYYNALRCKFGYAITCHKAQGGEWKNCIVDYSGRVSLKKDPLRWSYTATTRASEKCFAINAPQFNQFSKFEILEIDQIANFPKNALDFSNTLFSPIHLESAPLCVHHKYWEIIEKLEDTNFRINTVNSFPWLERYQLMYDEDTLITLDGSYNGAGFFKNGFVVTSACEKSIKLEIETIFNKNYIFNTNLKIEFNQKQLIELFAVMQDFCDELNIVITNIAHNEGQFYVNYYLKTDAICAYIQFYYNINFQLTIAMPKSIEGKEDEKLVQLIEKLKNYAC</sequence>
<dbReference type="HOGENOM" id="CLU_017039_1_0_10"/>
<dbReference type="Proteomes" id="UP000009186">
    <property type="component" value="Chromosome"/>
</dbReference>
<dbReference type="InterPro" id="IPR027785">
    <property type="entry name" value="UvrD-like_helicase_C"/>
</dbReference>
<dbReference type="STRING" id="1034807.FBFL15_1745"/>
<accession>G2Z1N1</accession>
<evidence type="ECO:0000259" key="1">
    <source>
        <dbReference type="Pfam" id="PF13538"/>
    </source>
</evidence>